<feature type="signal peptide" evidence="2">
    <location>
        <begin position="1"/>
        <end position="33"/>
    </location>
</feature>
<reference evidence="3" key="2">
    <citation type="submission" date="2021-04" db="EMBL/GenBank/DDBJ databases">
        <authorList>
            <person name="Podell S."/>
        </authorList>
    </citation>
    <scope>NUCLEOTIDE SEQUENCE</scope>
    <source>
        <strain evidence="3">Hildebrandi</strain>
    </source>
</reference>
<proteinExistence type="predicted"/>
<protein>
    <recommendedName>
        <fullName evidence="5">Pectin lyase-like protein</fullName>
    </recommendedName>
</protein>
<evidence type="ECO:0008006" key="5">
    <source>
        <dbReference type="Google" id="ProtNLM"/>
    </source>
</evidence>
<dbReference type="AlphaFoldDB" id="A0A9K3KT76"/>
<keyword evidence="4" id="KW-1185">Reference proteome</keyword>
<evidence type="ECO:0000313" key="3">
    <source>
        <dbReference type="EMBL" id="KAG7349508.1"/>
    </source>
</evidence>
<dbReference type="Proteomes" id="UP000693970">
    <property type="component" value="Unassembled WGS sequence"/>
</dbReference>
<name>A0A9K3KT76_9STRA</name>
<feature type="compositionally biased region" description="Polar residues" evidence="1">
    <location>
        <begin position="362"/>
        <end position="372"/>
    </location>
</feature>
<organism evidence="3 4">
    <name type="scientific">Nitzschia inconspicua</name>
    <dbReference type="NCBI Taxonomy" id="303405"/>
    <lineage>
        <taxon>Eukaryota</taxon>
        <taxon>Sar</taxon>
        <taxon>Stramenopiles</taxon>
        <taxon>Ochrophyta</taxon>
        <taxon>Bacillariophyta</taxon>
        <taxon>Bacillariophyceae</taxon>
        <taxon>Bacillariophycidae</taxon>
        <taxon>Bacillariales</taxon>
        <taxon>Bacillariaceae</taxon>
        <taxon>Nitzschia</taxon>
    </lineage>
</organism>
<evidence type="ECO:0000313" key="4">
    <source>
        <dbReference type="Proteomes" id="UP000693970"/>
    </source>
</evidence>
<accession>A0A9K3KT76</accession>
<evidence type="ECO:0000256" key="2">
    <source>
        <dbReference type="SAM" id="SignalP"/>
    </source>
</evidence>
<feature type="chain" id="PRO_5039930357" description="Pectin lyase-like protein" evidence="2">
    <location>
        <begin position="34"/>
        <end position="421"/>
    </location>
</feature>
<keyword evidence="2" id="KW-0732">Signal</keyword>
<reference evidence="3" key="1">
    <citation type="journal article" date="2021" name="Sci. Rep.">
        <title>Diploid genomic architecture of Nitzschia inconspicua, an elite biomass production diatom.</title>
        <authorList>
            <person name="Oliver A."/>
            <person name="Podell S."/>
            <person name="Pinowska A."/>
            <person name="Traller J.C."/>
            <person name="Smith S.R."/>
            <person name="McClure R."/>
            <person name="Beliaev A."/>
            <person name="Bohutskyi P."/>
            <person name="Hill E.A."/>
            <person name="Rabines A."/>
            <person name="Zheng H."/>
            <person name="Allen L.Z."/>
            <person name="Kuo A."/>
            <person name="Grigoriev I.V."/>
            <person name="Allen A.E."/>
            <person name="Hazlebeck D."/>
            <person name="Allen E.E."/>
        </authorList>
    </citation>
    <scope>NUCLEOTIDE SEQUENCE</scope>
    <source>
        <strain evidence="3">Hildebrandi</strain>
    </source>
</reference>
<feature type="region of interest" description="Disordered" evidence="1">
    <location>
        <begin position="331"/>
        <end position="375"/>
    </location>
</feature>
<dbReference type="EMBL" id="JAGRRH010000019">
    <property type="protein sequence ID" value="KAG7349508.1"/>
    <property type="molecule type" value="Genomic_DNA"/>
</dbReference>
<dbReference type="OrthoDB" id="41782at2759"/>
<gene>
    <name evidence="3" type="ORF">IV203_012105</name>
</gene>
<sequence>MTGTKLKHHQLLWNGISTLFLLWFTNLPLQVAAQSCFDNFYDIYQRESIVTDTTFPRLYTVCPRTIYEIATLDFNGNIKEPVESGVQPPLPLRANMTIRCGDLGARDSLCWLAGGDIHMDGTAVRGINDETVEGVSIEGFVFIGARRHSLWATKPGDITFKDCEWREFVSSQVPIMLDYYDADSPSSRLVATFEDCEFKDNRYFGMGSMNSLIYGNSAQNTIVVKQSLFQFNDMIINNTRPDTHSFIIESLGPTTVENSCFQDNLVGASDIVVFGSSFESSTNHASNSSGSLCSFSSVFQNIQQFDAFTPDCVEATSDACARYVTGPPSIAPSEGPTAVASDAPSFSPTNGPTTTPYPTGLASDSPSLSPSTLGDVVASSESPVEFTFPDTSVPAAGSTLSSTGKATSFFCMSIILCYLCI</sequence>
<evidence type="ECO:0000256" key="1">
    <source>
        <dbReference type="SAM" id="MobiDB-lite"/>
    </source>
</evidence>
<comment type="caution">
    <text evidence="3">The sequence shown here is derived from an EMBL/GenBank/DDBJ whole genome shotgun (WGS) entry which is preliminary data.</text>
</comment>
<feature type="compositionally biased region" description="Low complexity" evidence="1">
    <location>
        <begin position="348"/>
        <end position="360"/>
    </location>
</feature>